<keyword evidence="4 6" id="KW-1133">Transmembrane helix</keyword>
<dbReference type="InterPro" id="IPR022301">
    <property type="entry name" value="Integral_membrane_YjbE"/>
</dbReference>
<dbReference type="RefSeq" id="WP_270885958.1">
    <property type="nucleotide sequence ID" value="NZ_JAQFVF010000092.1"/>
</dbReference>
<feature type="transmembrane region" description="Helical" evidence="6">
    <location>
        <begin position="6"/>
        <end position="31"/>
    </location>
</feature>
<feature type="transmembrane region" description="Helical" evidence="6">
    <location>
        <begin position="196"/>
        <end position="215"/>
    </location>
</feature>
<dbReference type="PANTHER" id="PTHR30238:SF4">
    <property type="entry name" value="SLL1022 PROTEIN"/>
    <property type="match status" value="1"/>
</dbReference>
<comment type="subcellular location">
    <subcellularLocation>
        <location evidence="1">Membrane</location>
        <topology evidence="1">Multi-pass membrane protein</topology>
    </subcellularLocation>
</comment>
<dbReference type="InterPro" id="IPR005496">
    <property type="entry name" value="Integral_membrane_TerC"/>
</dbReference>
<dbReference type="NCBIfam" id="TIGR03717">
    <property type="entry name" value="R_switched_YjbE"/>
    <property type="match status" value="1"/>
</dbReference>
<dbReference type="Pfam" id="PF03741">
    <property type="entry name" value="TerC"/>
    <property type="match status" value="1"/>
</dbReference>
<evidence type="ECO:0000256" key="3">
    <source>
        <dbReference type="ARBA" id="ARBA00022692"/>
    </source>
</evidence>
<dbReference type="Proteomes" id="UP001596044">
    <property type="component" value="Unassembled WGS sequence"/>
</dbReference>
<keyword evidence="3 6" id="KW-0812">Transmembrane</keyword>
<evidence type="ECO:0000256" key="4">
    <source>
        <dbReference type="ARBA" id="ARBA00022989"/>
    </source>
</evidence>
<accession>A0ABW0K3K7</accession>
<feature type="transmembrane region" description="Helical" evidence="6">
    <location>
        <begin position="43"/>
        <end position="64"/>
    </location>
</feature>
<evidence type="ECO:0000313" key="7">
    <source>
        <dbReference type="EMBL" id="MFC5447804.1"/>
    </source>
</evidence>
<feature type="transmembrane region" description="Helical" evidence="6">
    <location>
        <begin position="124"/>
        <end position="148"/>
    </location>
</feature>
<dbReference type="EMBL" id="JBHSMJ010000009">
    <property type="protein sequence ID" value="MFC5447804.1"/>
    <property type="molecule type" value="Genomic_DNA"/>
</dbReference>
<keyword evidence="5 6" id="KW-0472">Membrane</keyword>
<evidence type="ECO:0000256" key="6">
    <source>
        <dbReference type="SAM" id="Phobius"/>
    </source>
</evidence>
<keyword evidence="8" id="KW-1185">Reference proteome</keyword>
<evidence type="ECO:0000256" key="2">
    <source>
        <dbReference type="ARBA" id="ARBA00007511"/>
    </source>
</evidence>
<feature type="transmembrane region" description="Helical" evidence="6">
    <location>
        <begin position="160"/>
        <end position="176"/>
    </location>
</feature>
<organism evidence="7 8">
    <name type="scientific">Paenibacillus aestuarii</name>
    <dbReference type="NCBI Taxonomy" id="516965"/>
    <lineage>
        <taxon>Bacteria</taxon>
        <taxon>Bacillati</taxon>
        <taxon>Bacillota</taxon>
        <taxon>Bacilli</taxon>
        <taxon>Bacillales</taxon>
        <taxon>Paenibacillaceae</taxon>
        <taxon>Paenibacillus</taxon>
    </lineage>
</organism>
<evidence type="ECO:0000313" key="8">
    <source>
        <dbReference type="Proteomes" id="UP001596044"/>
    </source>
</evidence>
<feature type="transmembrane region" description="Helical" evidence="6">
    <location>
        <begin position="70"/>
        <end position="88"/>
    </location>
</feature>
<proteinExistence type="inferred from homology"/>
<evidence type="ECO:0000256" key="1">
    <source>
        <dbReference type="ARBA" id="ARBA00004141"/>
    </source>
</evidence>
<dbReference type="PANTHER" id="PTHR30238">
    <property type="entry name" value="MEMBRANE BOUND PREDICTED REDOX MODULATOR"/>
    <property type="match status" value="1"/>
</dbReference>
<protein>
    <submittedName>
        <fullName evidence="7">TerC family protein</fullName>
    </submittedName>
</protein>
<gene>
    <name evidence="7" type="ORF">ACFPOG_06005</name>
</gene>
<comment type="caution">
    <text evidence="7">The sequence shown here is derived from an EMBL/GenBank/DDBJ whole genome shotgun (WGS) entry which is preliminary data.</text>
</comment>
<reference evidence="8" key="1">
    <citation type="journal article" date="2019" name="Int. J. Syst. Evol. Microbiol.">
        <title>The Global Catalogue of Microorganisms (GCM) 10K type strain sequencing project: providing services to taxonomists for standard genome sequencing and annotation.</title>
        <authorList>
            <consortium name="The Broad Institute Genomics Platform"/>
            <consortium name="The Broad Institute Genome Sequencing Center for Infectious Disease"/>
            <person name="Wu L."/>
            <person name="Ma J."/>
        </authorList>
    </citation>
    <scope>NUCLEOTIDE SEQUENCE [LARGE SCALE GENOMIC DNA]</scope>
    <source>
        <strain evidence="8">KACC 11904</strain>
    </source>
</reference>
<evidence type="ECO:0000256" key="5">
    <source>
        <dbReference type="ARBA" id="ARBA00023136"/>
    </source>
</evidence>
<name>A0ABW0K3K7_9BACL</name>
<comment type="similarity">
    <text evidence="2">Belongs to the TerC family.</text>
</comment>
<sequence>MELEMLLVGLLKIILVNIVLSGDNAVVIALACRNLPAGQQKKAIFFGSFGAILLRVILTFVAVWMLKIPYVQVLGGLLLLYIAVKLMINDDQEAHLPSSQHLGAAVKTILFADLIMSLDNVLAVAGAAGGNLLLIALGLAISIPLIIWGSKLLMALMNRYPVIVLLGVALLGYTSGEMIMSDHVIAFRMESAHPVFHYALPLLLAAAVIVTGKLLQKRQKERAASPDLAGQ</sequence>